<name>A0A0R1ZV87_9LACO</name>
<feature type="domain" description="Phospholipid/glycerol acyltransferase" evidence="3">
    <location>
        <begin position="34"/>
        <end position="144"/>
    </location>
</feature>
<sequence>MFYSFARGLLRFLVWLFNGNTHYENKEVLPDGPYVLVGPHRTWWDPIVFALAASPRKFAFMAKAETFHNPIIGWIIGHANGFPVDRAHPGPSAIKTPVKILRKGELSLIMFPTGSRYSSEMKGGATMIAKMAKVPIIPAVYQGPLKFGQLFLRKRMTIRFGAPITVPAGKLNDELFEQVNKLMEDAFTQLDYEIDPDFKYVPDTTKYEQEKNSGKV</sequence>
<dbReference type="Proteomes" id="UP000051679">
    <property type="component" value="Unassembled WGS sequence"/>
</dbReference>
<evidence type="ECO:0000259" key="3">
    <source>
        <dbReference type="SMART" id="SM00563"/>
    </source>
</evidence>
<organism evidence="4 5">
    <name type="scientific">Lacticaseibacillus sharpeae JCM 1186 = DSM 20505</name>
    <dbReference type="NCBI Taxonomy" id="1291052"/>
    <lineage>
        <taxon>Bacteria</taxon>
        <taxon>Bacillati</taxon>
        <taxon>Bacillota</taxon>
        <taxon>Bacilli</taxon>
        <taxon>Lactobacillales</taxon>
        <taxon>Lactobacillaceae</taxon>
        <taxon>Lacticaseibacillus</taxon>
    </lineage>
</organism>
<dbReference type="STRING" id="1291052.FC18_GL001062"/>
<dbReference type="RefSeq" id="WP_054678203.1">
    <property type="nucleotide sequence ID" value="NZ_AYYO01000014.1"/>
</dbReference>
<keyword evidence="1 4" id="KW-0808">Transferase</keyword>
<dbReference type="SUPFAM" id="SSF69593">
    <property type="entry name" value="Glycerol-3-phosphate (1)-acyltransferase"/>
    <property type="match status" value="1"/>
</dbReference>
<dbReference type="GO" id="GO:0003841">
    <property type="term" value="F:1-acylglycerol-3-phosphate O-acyltransferase activity"/>
    <property type="evidence" value="ECO:0007669"/>
    <property type="project" value="TreeGrafter"/>
</dbReference>
<evidence type="ECO:0000256" key="2">
    <source>
        <dbReference type="ARBA" id="ARBA00023315"/>
    </source>
</evidence>
<keyword evidence="2 4" id="KW-0012">Acyltransferase</keyword>
<dbReference type="PANTHER" id="PTHR10434:SF40">
    <property type="entry name" value="1-ACYL-SN-GLYCEROL-3-PHOSPHATE ACYLTRANSFERASE"/>
    <property type="match status" value="1"/>
</dbReference>
<dbReference type="PATRIC" id="fig|1291052.5.peg.1080"/>
<dbReference type="GO" id="GO:0006654">
    <property type="term" value="P:phosphatidic acid biosynthetic process"/>
    <property type="evidence" value="ECO:0007669"/>
    <property type="project" value="TreeGrafter"/>
</dbReference>
<dbReference type="PANTHER" id="PTHR10434">
    <property type="entry name" value="1-ACYL-SN-GLYCEROL-3-PHOSPHATE ACYLTRANSFERASE"/>
    <property type="match status" value="1"/>
</dbReference>
<evidence type="ECO:0000313" key="5">
    <source>
        <dbReference type="Proteomes" id="UP000051679"/>
    </source>
</evidence>
<dbReference type="InterPro" id="IPR002123">
    <property type="entry name" value="Plipid/glycerol_acylTrfase"/>
</dbReference>
<gene>
    <name evidence="4" type="ORF">FC18_GL001062</name>
</gene>
<dbReference type="SMART" id="SM00563">
    <property type="entry name" value="PlsC"/>
    <property type="match status" value="1"/>
</dbReference>
<dbReference type="AlphaFoldDB" id="A0A0R1ZV87"/>
<evidence type="ECO:0000256" key="1">
    <source>
        <dbReference type="ARBA" id="ARBA00022679"/>
    </source>
</evidence>
<dbReference type="EMBL" id="AYYO01000014">
    <property type="protein sequence ID" value="KRM55689.1"/>
    <property type="molecule type" value="Genomic_DNA"/>
</dbReference>
<proteinExistence type="predicted"/>
<comment type="caution">
    <text evidence="4">The sequence shown here is derived from an EMBL/GenBank/DDBJ whole genome shotgun (WGS) entry which is preliminary data.</text>
</comment>
<accession>A0A0R1ZV87</accession>
<evidence type="ECO:0000313" key="4">
    <source>
        <dbReference type="EMBL" id="KRM55689.1"/>
    </source>
</evidence>
<protein>
    <submittedName>
        <fullName evidence="4">Acyltransferase family protein</fullName>
    </submittedName>
</protein>
<dbReference type="CDD" id="cd07989">
    <property type="entry name" value="LPLAT_AGPAT-like"/>
    <property type="match status" value="1"/>
</dbReference>
<keyword evidence="5" id="KW-1185">Reference proteome</keyword>
<dbReference type="Pfam" id="PF01553">
    <property type="entry name" value="Acyltransferase"/>
    <property type="match status" value="1"/>
</dbReference>
<reference evidence="4 5" key="1">
    <citation type="journal article" date="2015" name="Genome Announc.">
        <title>Expanding the biotechnology potential of lactobacilli through comparative genomics of 213 strains and associated genera.</title>
        <authorList>
            <person name="Sun Z."/>
            <person name="Harris H.M."/>
            <person name="McCann A."/>
            <person name="Guo C."/>
            <person name="Argimon S."/>
            <person name="Zhang W."/>
            <person name="Yang X."/>
            <person name="Jeffery I.B."/>
            <person name="Cooney J.C."/>
            <person name="Kagawa T.F."/>
            <person name="Liu W."/>
            <person name="Song Y."/>
            <person name="Salvetti E."/>
            <person name="Wrobel A."/>
            <person name="Rasinkangas P."/>
            <person name="Parkhill J."/>
            <person name="Rea M.C."/>
            <person name="O'Sullivan O."/>
            <person name="Ritari J."/>
            <person name="Douillard F.P."/>
            <person name="Paul Ross R."/>
            <person name="Yang R."/>
            <person name="Briner A.E."/>
            <person name="Felis G.E."/>
            <person name="de Vos W.M."/>
            <person name="Barrangou R."/>
            <person name="Klaenhammer T.R."/>
            <person name="Caufield P.W."/>
            <person name="Cui Y."/>
            <person name="Zhang H."/>
            <person name="O'Toole P.W."/>
        </authorList>
    </citation>
    <scope>NUCLEOTIDE SEQUENCE [LARGE SCALE GENOMIC DNA]</scope>
    <source>
        <strain evidence="4 5">DSM 20505</strain>
    </source>
</reference>
<dbReference type="OrthoDB" id="9803035at2"/>